<dbReference type="GO" id="GO:0003700">
    <property type="term" value="F:DNA-binding transcription factor activity"/>
    <property type="evidence" value="ECO:0007669"/>
    <property type="project" value="InterPro"/>
</dbReference>
<evidence type="ECO:0000259" key="11">
    <source>
        <dbReference type="SMART" id="SM00415"/>
    </source>
</evidence>
<sequence length="529" mass="60018">MRFDLIPRSLVLDWLIGMESPRGNSSSPPPFLIKTYEMVDDPATNSTVSWSPTNVSFVVWNQLEFARDLLPKYFKHNNFSSFVRQLNTYVSGTIPWKGLSFLNSWNLYFASCSIGFRKIDPDQWEFANEDFIRGEKHLLKNIHRRKPVYSHSPHNQGSSSGPLSEAQKQDLEEEIERLKQEKAMLVNELQKHVHKQHGMDHQMQSLEERLQVLENRHRSLMAFLTQIVHEPRFLSNLVHDSGLLSKKRRLAKIDYFNEDTAVEDNQIVTFQQPLVGEKSDYASIHMLDMEPFEKIESSLNSLENFFRGVSQAFGDDMCYDSIVACLPTDVLLTEMNASSVETGASLHSLLPNLYPSSPCLGDIHSSPETAECMSHVDTRASPQSLLHNLYPSSRCLGDIHSSPETAECMSHVETPAIPATENQTDSRIKVAEIDVNLEPAATEVVSSRDQTTSTTASTMPTGVNDVFWQQFLTEIPGSSDTTIVQLKRRDSDDEHSEGKIREVENMCWNRENVDHLVEKMGNLISVEKT</sequence>
<dbReference type="GO" id="GO:0005634">
    <property type="term" value="C:nucleus"/>
    <property type="evidence" value="ECO:0007669"/>
    <property type="project" value="UniProtKB-SubCell"/>
</dbReference>
<dbReference type="GO" id="GO:0006357">
    <property type="term" value="P:regulation of transcription by RNA polymerase II"/>
    <property type="evidence" value="ECO:0007669"/>
    <property type="project" value="TreeGrafter"/>
</dbReference>
<evidence type="ECO:0000256" key="4">
    <source>
        <dbReference type="ARBA" id="ARBA00023015"/>
    </source>
</evidence>
<keyword evidence="4" id="KW-0805">Transcription regulation</keyword>
<dbReference type="InterPro" id="IPR036390">
    <property type="entry name" value="WH_DNA-bd_sf"/>
</dbReference>
<comment type="similarity">
    <text evidence="9">Belongs to the HSF family.</text>
</comment>
<gene>
    <name evidence="12" type="ORF">B296_00020621</name>
</gene>
<dbReference type="GO" id="GO:0000978">
    <property type="term" value="F:RNA polymerase II cis-regulatory region sequence-specific DNA binding"/>
    <property type="evidence" value="ECO:0007669"/>
    <property type="project" value="TreeGrafter"/>
</dbReference>
<proteinExistence type="inferred from homology"/>
<dbReference type="InterPro" id="IPR000232">
    <property type="entry name" value="HSF_DNA-bd"/>
</dbReference>
<dbReference type="Pfam" id="PF00447">
    <property type="entry name" value="HSF_DNA-bind"/>
    <property type="match status" value="1"/>
</dbReference>
<evidence type="ECO:0000256" key="3">
    <source>
        <dbReference type="ARBA" id="ARBA00022553"/>
    </source>
</evidence>
<evidence type="ECO:0000256" key="6">
    <source>
        <dbReference type="ARBA" id="ARBA00023125"/>
    </source>
</evidence>
<protein>
    <recommendedName>
        <fullName evidence="11">HSF-type DNA-binding domain-containing protein</fullName>
    </recommendedName>
</protein>
<keyword evidence="5" id="KW-0346">Stress response</keyword>
<dbReference type="PANTHER" id="PTHR10015:SF450">
    <property type="entry name" value="HEAT STRESS TRANSCRIPTION FACTOR A-2E"/>
    <property type="match status" value="1"/>
</dbReference>
<feature type="domain" description="HSF-type DNA-binding" evidence="11">
    <location>
        <begin position="27"/>
        <end position="145"/>
    </location>
</feature>
<dbReference type="GO" id="GO:0034605">
    <property type="term" value="P:cellular response to heat"/>
    <property type="evidence" value="ECO:0007669"/>
    <property type="project" value="TreeGrafter"/>
</dbReference>
<dbReference type="SMART" id="SM00415">
    <property type="entry name" value="HSF"/>
    <property type="match status" value="1"/>
</dbReference>
<name>A0A426ZG82_ENSVE</name>
<accession>A0A426ZG82</accession>
<comment type="subcellular location">
    <subcellularLocation>
        <location evidence="1">Nucleus</location>
    </subcellularLocation>
</comment>
<dbReference type="InterPro" id="IPR036388">
    <property type="entry name" value="WH-like_DNA-bd_sf"/>
</dbReference>
<evidence type="ECO:0000256" key="1">
    <source>
        <dbReference type="ARBA" id="ARBA00004123"/>
    </source>
</evidence>
<dbReference type="SUPFAM" id="SSF46785">
    <property type="entry name" value="Winged helix' DNA-binding domain"/>
    <property type="match status" value="1"/>
</dbReference>
<keyword evidence="7" id="KW-0804">Transcription</keyword>
<organism evidence="12 13">
    <name type="scientific">Ensete ventricosum</name>
    <name type="common">Abyssinian banana</name>
    <name type="synonym">Musa ensete</name>
    <dbReference type="NCBI Taxonomy" id="4639"/>
    <lineage>
        <taxon>Eukaryota</taxon>
        <taxon>Viridiplantae</taxon>
        <taxon>Streptophyta</taxon>
        <taxon>Embryophyta</taxon>
        <taxon>Tracheophyta</taxon>
        <taxon>Spermatophyta</taxon>
        <taxon>Magnoliopsida</taxon>
        <taxon>Liliopsida</taxon>
        <taxon>Zingiberales</taxon>
        <taxon>Musaceae</taxon>
        <taxon>Ensete</taxon>
    </lineage>
</organism>
<comment type="caution">
    <text evidence="12">The sequence shown here is derived from an EMBL/GenBank/DDBJ whole genome shotgun (WGS) entry which is preliminary data.</text>
</comment>
<evidence type="ECO:0000256" key="9">
    <source>
        <dbReference type="RuleBase" id="RU004020"/>
    </source>
</evidence>
<feature type="region of interest" description="Disordered" evidence="10">
    <location>
        <begin position="147"/>
        <end position="171"/>
    </location>
</feature>
<dbReference type="PANTHER" id="PTHR10015">
    <property type="entry name" value="HEAT SHOCK TRANSCRIPTION FACTOR"/>
    <property type="match status" value="1"/>
</dbReference>
<keyword evidence="3" id="KW-0597">Phosphoprotein</keyword>
<evidence type="ECO:0000256" key="10">
    <source>
        <dbReference type="SAM" id="MobiDB-lite"/>
    </source>
</evidence>
<evidence type="ECO:0000256" key="2">
    <source>
        <dbReference type="ARBA" id="ARBA00011233"/>
    </source>
</evidence>
<dbReference type="PRINTS" id="PR00056">
    <property type="entry name" value="HSFDOMAIN"/>
</dbReference>
<dbReference type="FunFam" id="1.10.10.10:FF:000057">
    <property type="entry name" value="Heat shock transcription factor 1"/>
    <property type="match status" value="1"/>
</dbReference>
<evidence type="ECO:0000313" key="12">
    <source>
        <dbReference type="EMBL" id="RRT62983.1"/>
    </source>
</evidence>
<evidence type="ECO:0000256" key="8">
    <source>
        <dbReference type="ARBA" id="ARBA00023242"/>
    </source>
</evidence>
<evidence type="ECO:0000256" key="5">
    <source>
        <dbReference type="ARBA" id="ARBA00023016"/>
    </source>
</evidence>
<comment type="subunit">
    <text evidence="2">Homotrimer.</text>
</comment>
<dbReference type="AlphaFoldDB" id="A0A426ZG82"/>
<reference evidence="12 13" key="1">
    <citation type="journal article" date="2014" name="Agronomy (Basel)">
        <title>A Draft Genome Sequence for Ensete ventricosum, the Drought-Tolerant Tree Against Hunger.</title>
        <authorList>
            <person name="Harrison J."/>
            <person name="Moore K.A."/>
            <person name="Paszkiewicz K."/>
            <person name="Jones T."/>
            <person name="Grant M."/>
            <person name="Ambacheew D."/>
            <person name="Muzemil S."/>
            <person name="Studholme D.J."/>
        </authorList>
    </citation>
    <scope>NUCLEOTIDE SEQUENCE [LARGE SCALE GENOMIC DNA]</scope>
</reference>
<feature type="compositionally biased region" description="Polar residues" evidence="10">
    <location>
        <begin position="152"/>
        <end position="162"/>
    </location>
</feature>
<keyword evidence="6" id="KW-0238">DNA-binding</keyword>
<evidence type="ECO:0000256" key="7">
    <source>
        <dbReference type="ARBA" id="ARBA00023163"/>
    </source>
</evidence>
<dbReference type="EMBL" id="AMZH03006774">
    <property type="protein sequence ID" value="RRT62983.1"/>
    <property type="molecule type" value="Genomic_DNA"/>
</dbReference>
<dbReference type="Gene3D" id="1.10.10.10">
    <property type="entry name" value="Winged helix-like DNA-binding domain superfamily/Winged helix DNA-binding domain"/>
    <property type="match status" value="1"/>
</dbReference>
<keyword evidence="8" id="KW-0539">Nucleus</keyword>
<evidence type="ECO:0000313" key="13">
    <source>
        <dbReference type="Proteomes" id="UP000287651"/>
    </source>
</evidence>
<dbReference type="Proteomes" id="UP000287651">
    <property type="component" value="Unassembled WGS sequence"/>
</dbReference>